<dbReference type="AlphaFoldDB" id="A0A0W8F236"/>
<dbReference type="EMBL" id="LNQE01001599">
    <property type="protein sequence ID" value="KUG14960.1"/>
    <property type="molecule type" value="Genomic_DNA"/>
</dbReference>
<protein>
    <submittedName>
        <fullName evidence="1">Uncharacterized protein</fullName>
    </submittedName>
</protein>
<evidence type="ECO:0000313" key="1">
    <source>
        <dbReference type="EMBL" id="KUG14960.1"/>
    </source>
</evidence>
<gene>
    <name evidence="1" type="ORF">ASZ90_015380</name>
</gene>
<name>A0A0W8F236_9ZZZZ</name>
<accession>A0A0W8F236</accession>
<reference evidence="1" key="1">
    <citation type="journal article" date="2015" name="Proc. Natl. Acad. Sci. U.S.A.">
        <title>Networks of energetic and metabolic interactions define dynamics in microbial communities.</title>
        <authorList>
            <person name="Embree M."/>
            <person name="Liu J.K."/>
            <person name="Al-Bassam M.M."/>
            <person name="Zengler K."/>
        </authorList>
    </citation>
    <scope>NUCLEOTIDE SEQUENCE</scope>
</reference>
<organism evidence="1">
    <name type="scientific">hydrocarbon metagenome</name>
    <dbReference type="NCBI Taxonomy" id="938273"/>
    <lineage>
        <taxon>unclassified sequences</taxon>
        <taxon>metagenomes</taxon>
        <taxon>ecological metagenomes</taxon>
    </lineage>
</organism>
<comment type="caution">
    <text evidence="1">The sequence shown here is derived from an EMBL/GenBank/DDBJ whole genome shotgun (WGS) entry which is preliminary data.</text>
</comment>
<proteinExistence type="predicted"/>
<sequence length="108" mass="12202">MPDMLIMESKFGRGFVTSLMLLCKHFTLPPEQAFYGAADHLDGFVVPPQFKGTEIEELAARLRKRIVWHQPGTLDKEEAAEVIRILNRLIIAIDKALGIPDPDLGEFR</sequence>